<feature type="chain" id="PRO_5001763475" description="Toxin" evidence="1">
    <location>
        <begin position="27"/>
        <end position="534"/>
    </location>
</feature>
<gene>
    <name evidence="2" type="ORF">MEG1DRAFT_03959</name>
</gene>
<sequence length="534" mass="58411">MSKYKLNRCILVSAVLLSFMSGNVVAANPKISAYYLSGPAAQVDTQEYYASLDNFKRLSRDIAKNKSNFNTLVLSFIQPSFVNYEKNSLKCSGLFGYTCTSSQIISTREAENARSDFVILKGIIADLKSHGVSTYIAVGGWNFSCYPKIYDITANKKDACGNEPGAVYDIFPNPMTKTPRFDSSITGKAAEGAYRNIVNLAADLDVAGIDVDYEEFWHADINAKSWKLTPDSIKAPSNNSETLMTSTLIAKGLGGYVYDASMNIVPGAERIPRAMPATVDKFAAILKSFYTSINAVKPSLQLSTAGPATGGIPNMSANWGTNARNSDIYGGAWWGGNLYGLIYNTALSYPKIINRLSYIGVMTYDLSEKDCGFIGGGETYIPCDLPGQVKYYYGQYINWLKSGNEVVTFHVKLKGARNYAQASVQPQKLLVLPPITVGFEVGKPATGNLPLTKAKLNSILDGTIKYGKTGLIMWDLFKKERYDGNNWKDEWATPNDVLSIACKKIGLTGEHYNCDSSVPTPEPVPAFTKRKNQG</sequence>
<organism evidence="2 3">
    <name type="scientific">Photorhabdus temperata subsp. temperata Meg1</name>
    <dbReference type="NCBI Taxonomy" id="1393735"/>
    <lineage>
        <taxon>Bacteria</taxon>
        <taxon>Pseudomonadati</taxon>
        <taxon>Pseudomonadota</taxon>
        <taxon>Gammaproteobacteria</taxon>
        <taxon>Enterobacterales</taxon>
        <taxon>Morganellaceae</taxon>
        <taxon>Photorhabdus</taxon>
    </lineage>
</organism>
<proteinExistence type="predicted"/>
<evidence type="ECO:0008006" key="4">
    <source>
        <dbReference type="Google" id="ProtNLM"/>
    </source>
</evidence>
<dbReference type="EMBL" id="JGVH01000083">
    <property type="protein sequence ID" value="KER01445.1"/>
    <property type="molecule type" value="Genomic_DNA"/>
</dbReference>
<dbReference type="InterPro" id="IPR017853">
    <property type="entry name" value="GH"/>
</dbReference>
<keyword evidence="1" id="KW-0732">Signal</keyword>
<feature type="signal peptide" evidence="1">
    <location>
        <begin position="1"/>
        <end position="26"/>
    </location>
</feature>
<dbReference type="Proteomes" id="UP000028002">
    <property type="component" value="Unassembled WGS sequence"/>
</dbReference>
<evidence type="ECO:0000256" key="1">
    <source>
        <dbReference type="SAM" id="SignalP"/>
    </source>
</evidence>
<accession>A0A081RRZ2</accession>
<name>A0A081RRZ2_PHOTE</name>
<dbReference type="RefSeq" id="WP_036841148.1">
    <property type="nucleotide sequence ID" value="NZ_CAWLUD010000083.1"/>
</dbReference>
<dbReference type="AlphaFoldDB" id="A0A081RRZ2"/>
<evidence type="ECO:0000313" key="2">
    <source>
        <dbReference type="EMBL" id="KER01445.1"/>
    </source>
</evidence>
<dbReference type="Gene3D" id="3.20.20.80">
    <property type="entry name" value="Glycosidases"/>
    <property type="match status" value="1"/>
</dbReference>
<comment type="caution">
    <text evidence="2">The sequence shown here is derived from an EMBL/GenBank/DDBJ whole genome shotgun (WGS) entry which is preliminary data.</text>
</comment>
<protein>
    <recommendedName>
        <fullName evidence="4">Toxin</fullName>
    </recommendedName>
</protein>
<reference evidence="2 3" key="1">
    <citation type="submission" date="2014-03" db="EMBL/GenBank/DDBJ databases">
        <title>Draft Genome of Photorhabdus temperata Meg1.</title>
        <authorList>
            <person name="Hurst S.G.IV."/>
            <person name="Morris K."/>
            <person name="Thomas K."/>
            <person name="Tisa L.S."/>
        </authorList>
    </citation>
    <scope>NUCLEOTIDE SEQUENCE [LARGE SCALE GENOMIC DNA]</scope>
    <source>
        <strain evidence="2 3">Meg1</strain>
    </source>
</reference>
<evidence type="ECO:0000313" key="3">
    <source>
        <dbReference type="Proteomes" id="UP000028002"/>
    </source>
</evidence>
<dbReference type="SUPFAM" id="SSF51445">
    <property type="entry name" value="(Trans)glycosidases"/>
    <property type="match status" value="1"/>
</dbReference>
<dbReference type="PATRIC" id="fig|1393735.3.peg.4051"/>